<organism evidence="2 3">
    <name type="scientific">Acanthosepion pharaonis</name>
    <name type="common">Pharaoh cuttlefish</name>
    <name type="synonym">Sepia pharaonis</name>
    <dbReference type="NCBI Taxonomy" id="158019"/>
    <lineage>
        <taxon>Eukaryota</taxon>
        <taxon>Metazoa</taxon>
        <taxon>Spiralia</taxon>
        <taxon>Lophotrochozoa</taxon>
        <taxon>Mollusca</taxon>
        <taxon>Cephalopoda</taxon>
        <taxon>Coleoidea</taxon>
        <taxon>Decapodiformes</taxon>
        <taxon>Sepiida</taxon>
        <taxon>Sepiina</taxon>
        <taxon>Sepiidae</taxon>
        <taxon>Acanthosepion</taxon>
    </lineage>
</organism>
<keyword evidence="1" id="KW-1133">Transmembrane helix</keyword>
<feature type="transmembrane region" description="Helical" evidence="1">
    <location>
        <begin position="30"/>
        <end position="50"/>
    </location>
</feature>
<feature type="transmembrane region" description="Helical" evidence="1">
    <location>
        <begin position="122"/>
        <end position="147"/>
    </location>
</feature>
<evidence type="ECO:0000313" key="3">
    <source>
        <dbReference type="Proteomes" id="UP000597762"/>
    </source>
</evidence>
<proteinExistence type="predicted"/>
<reference evidence="2" key="1">
    <citation type="submission" date="2021-01" db="EMBL/GenBank/DDBJ databases">
        <authorList>
            <person name="Li R."/>
            <person name="Bekaert M."/>
        </authorList>
    </citation>
    <scope>NUCLEOTIDE SEQUENCE</scope>
    <source>
        <strain evidence="2">Farmed</strain>
    </source>
</reference>
<keyword evidence="1" id="KW-0812">Transmembrane</keyword>
<gene>
    <name evidence="2" type="ORF">SPHA_16071</name>
</gene>
<feature type="transmembrane region" description="Helical" evidence="1">
    <location>
        <begin position="159"/>
        <end position="181"/>
    </location>
</feature>
<accession>A0A812BEM6</accession>
<keyword evidence="3" id="KW-1185">Reference proteome</keyword>
<name>A0A812BEM6_ACAPH</name>
<protein>
    <submittedName>
        <fullName evidence="2">Uncharacterized protein</fullName>
    </submittedName>
</protein>
<evidence type="ECO:0000256" key="1">
    <source>
        <dbReference type="SAM" id="Phobius"/>
    </source>
</evidence>
<dbReference type="EMBL" id="CAHIKZ030000561">
    <property type="protein sequence ID" value="CAE1226552.1"/>
    <property type="molecule type" value="Genomic_DNA"/>
</dbReference>
<keyword evidence="1" id="KW-0472">Membrane</keyword>
<dbReference type="Proteomes" id="UP000597762">
    <property type="component" value="Unassembled WGS sequence"/>
</dbReference>
<evidence type="ECO:0000313" key="2">
    <source>
        <dbReference type="EMBL" id="CAE1226552.1"/>
    </source>
</evidence>
<feature type="transmembrane region" description="Helical" evidence="1">
    <location>
        <begin position="6"/>
        <end position="23"/>
    </location>
</feature>
<dbReference type="AlphaFoldDB" id="A0A812BEM6"/>
<comment type="caution">
    <text evidence="2">The sequence shown here is derived from an EMBL/GenBank/DDBJ whole genome shotgun (WGS) entry which is preliminary data.</text>
</comment>
<feature type="transmembrane region" description="Helical" evidence="1">
    <location>
        <begin position="56"/>
        <end position="85"/>
    </location>
</feature>
<sequence length="183" mass="22007">MVFFCFFLLPCLFSLFFSLLFLFSFIFYRFYSFFIFPLFLPLRCLSPSFFSHNLPVFHFLCLTLSSLFLFFLLSCFSLIILFFFSFYSISLHVDHRLYFPMECFLFLYLIRTLRLFHYFSCIHLLFFISTSAFILPHFLLYSLAFILPHFLFYFHSPSLIHSLLLSFSFASFSLSVTKSLFLS</sequence>